<protein>
    <submittedName>
        <fullName evidence="1">Uncharacterized protein</fullName>
    </submittedName>
</protein>
<gene>
    <name evidence="1" type="ORF">VTH8203_03757</name>
</gene>
<accession>A0A240EPS4</accession>
<organism evidence="1 2">
    <name type="scientific">Vibrio thalassae</name>
    <dbReference type="NCBI Taxonomy" id="1243014"/>
    <lineage>
        <taxon>Bacteria</taxon>
        <taxon>Pseudomonadati</taxon>
        <taxon>Pseudomonadota</taxon>
        <taxon>Gammaproteobacteria</taxon>
        <taxon>Vibrionales</taxon>
        <taxon>Vibrionaceae</taxon>
        <taxon>Vibrio</taxon>
    </lineage>
</organism>
<evidence type="ECO:0000313" key="1">
    <source>
        <dbReference type="EMBL" id="SNX50109.1"/>
    </source>
</evidence>
<evidence type="ECO:0000313" key="2">
    <source>
        <dbReference type="Proteomes" id="UP000219336"/>
    </source>
</evidence>
<name>A0A240EPS4_9VIBR</name>
<proteinExistence type="predicted"/>
<dbReference type="AlphaFoldDB" id="A0A240EPS4"/>
<keyword evidence="2" id="KW-1185">Reference proteome</keyword>
<dbReference type="Proteomes" id="UP000219336">
    <property type="component" value="Unassembled WGS sequence"/>
</dbReference>
<dbReference type="EMBL" id="OANU01000094">
    <property type="protein sequence ID" value="SNX50109.1"/>
    <property type="molecule type" value="Genomic_DNA"/>
</dbReference>
<sequence>MKALPLMKTPHHLRLLRHTSRLMMSTLATRLKALLLQAYLVKVSLSPTAHR</sequence>
<reference evidence="2" key="1">
    <citation type="submission" date="2016-06" db="EMBL/GenBank/DDBJ databases">
        <authorList>
            <person name="Rodrigo-Torres L."/>
            <person name="Arahal R.D."/>
            <person name="Lucena T."/>
        </authorList>
    </citation>
    <scope>NUCLEOTIDE SEQUENCE [LARGE SCALE GENOMIC DNA]</scope>
    <source>
        <strain evidence="2">CECT8203</strain>
    </source>
</reference>